<comment type="similarity">
    <text evidence="1 4">Belongs to the peptidase A1 family.</text>
</comment>
<dbReference type="PANTHER" id="PTHR47966:SF30">
    <property type="entry name" value="PEPTIDASE A1 DOMAIN-CONTAINING PROTEIN"/>
    <property type="match status" value="1"/>
</dbReference>
<dbReference type="Pfam" id="PF00026">
    <property type="entry name" value="Asp"/>
    <property type="match status" value="1"/>
</dbReference>
<feature type="disulfide bond" evidence="3">
    <location>
        <begin position="310"/>
        <end position="345"/>
    </location>
</feature>
<dbReference type="GO" id="GO:0005764">
    <property type="term" value="C:lysosome"/>
    <property type="evidence" value="ECO:0007669"/>
    <property type="project" value="TreeGrafter"/>
</dbReference>
<gene>
    <name evidence="7" type="ORF">MSPICULIGERA_LOCUS20380</name>
</gene>
<dbReference type="InterPro" id="IPR021109">
    <property type="entry name" value="Peptidase_aspartic_dom_sf"/>
</dbReference>
<dbReference type="EMBL" id="CATQJA010002664">
    <property type="protein sequence ID" value="CAJ0582240.1"/>
    <property type="molecule type" value="Genomic_DNA"/>
</dbReference>
<keyword evidence="3" id="KW-1015">Disulfide bond</keyword>
<comment type="caution">
    <text evidence="7">The sequence shown here is derived from an EMBL/GenBank/DDBJ whole genome shotgun (WGS) entry which is preliminary data.</text>
</comment>
<dbReference type="InterPro" id="IPR033121">
    <property type="entry name" value="PEPTIDASE_A1"/>
</dbReference>
<dbReference type="InterPro" id="IPR001969">
    <property type="entry name" value="Aspartic_peptidase_AS"/>
</dbReference>
<dbReference type="PROSITE" id="PS51767">
    <property type="entry name" value="PEPTIDASE_A1"/>
    <property type="match status" value="1"/>
</dbReference>
<reference evidence="7" key="1">
    <citation type="submission" date="2023-06" db="EMBL/GenBank/DDBJ databases">
        <authorList>
            <person name="Delattre M."/>
        </authorList>
    </citation>
    <scope>NUCLEOTIDE SEQUENCE</scope>
    <source>
        <strain evidence="7">AF72</strain>
    </source>
</reference>
<evidence type="ECO:0000256" key="1">
    <source>
        <dbReference type="ARBA" id="ARBA00007447"/>
    </source>
</evidence>
<feature type="disulfide bond" evidence="3">
    <location>
        <begin position="109"/>
        <end position="113"/>
    </location>
</feature>
<keyword evidence="4" id="KW-0645">Protease</keyword>
<keyword evidence="5" id="KW-0732">Signal</keyword>
<dbReference type="AlphaFoldDB" id="A0AA36D7G3"/>
<dbReference type="PRINTS" id="PR00792">
    <property type="entry name" value="PEPSIN"/>
</dbReference>
<evidence type="ECO:0000256" key="4">
    <source>
        <dbReference type="RuleBase" id="RU000454"/>
    </source>
</evidence>
<dbReference type="CDD" id="cd05471">
    <property type="entry name" value="pepsin_like"/>
    <property type="match status" value="1"/>
</dbReference>
<organism evidence="7 8">
    <name type="scientific">Mesorhabditis spiculigera</name>
    <dbReference type="NCBI Taxonomy" id="96644"/>
    <lineage>
        <taxon>Eukaryota</taxon>
        <taxon>Metazoa</taxon>
        <taxon>Ecdysozoa</taxon>
        <taxon>Nematoda</taxon>
        <taxon>Chromadorea</taxon>
        <taxon>Rhabditida</taxon>
        <taxon>Rhabditina</taxon>
        <taxon>Rhabditomorpha</taxon>
        <taxon>Rhabditoidea</taxon>
        <taxon>Rhabditidae</taxon>
        <taxon>Mesorhabditinae</taxon>
        <taxon>Mesorhabditis</taxon>
    </lineage>
</organism>
<dbReference type="InterPro" id="IPR001461">
    <property type="entry name" value="Aspartic_peptidase_A1"/>
</dbReference>
<evidence type="ECO:0000313" key="8">
    <source>
        <dbReference type="Proteomes" id="UP001177023"/>
    </source>
</evidence>
<accession>A0AA36D7G3</accession>
<dbReference type="InterPro" id="IPR034164">
    <property type="entry name" value="Pepsin-like_dom"/>
</dbReference>
<evidence type="ECO:0000313" key="7">
    <source>
        <dbReference type="EMBL" id="CAJ0582240.1"/>
    </source>
</evidence>
<dbReference type="SUPFAM" id="SSF50630">
    <property type="entry name" value="Acid proteases"/>
    <property type="match status" value="1"/>
</dbReference>
<dbReference type="GO" id="GO:0006508">
    <property type="term" value="P:proteolysis"/>
    <property type="evidence" value="ECO:0007669"/>
    <property type="project" value="UniProtKB-KW"/>
</dbReference>
<dbReference type="GO" id="GO:0004190">
    <property type="term" value="F:aspartic-type endopeptidase activity"/>
    <property type="evidence" value="ECO:0007669"/>
    <property type="project" value="UniProtKB-KW"/>
</dbReference>
<dbReference type="Gene3D" id="2.40.70.10">
    <property type="entry name" value="Acid Proteases"/>
    <property type="match status" value="2"/>
</dbReference>
<protein>
    <recommendedName>
        <fullName evidence="6">Peptidase A1 domain-containing protein</fullName>
    </recommendedName>
</protein>
<proteinExistence type="inferred from homology"/>
<evidence type="ECO:0000259" key="6">
    <source>
        <dbReference type="PROSITE" id="PS51767"/>
    </source>
</evidence>
<dbReference type="PANTHER" id="PTHR47966">
    <property type="entry name" value="BETA-SITE APP-CLEAVING ENZYME, ISOFORM A-RELATED"/>
    <property type="match status" value="1"/>
</dbReference>
<feature type="signal peptide" evidence="5">
    <location>
        <begin position="1"/>
        <end position="20"/>
    </location>
</feature>
<evidence type="ECO:0000256" key="5">
    <source>
        <dbReference type="SAM" id="SignalP"/>
    </source>
</evidence>
<evidence type="ECO:0000256" key="3">
    <source>
        <dbReference type="PIRSR" id="PIRSR601461-2"/>
    </source>
</evidence>
<dbReference type="PROSITE" id="PS00141">
    <property type="entry name" value="ASP_PROTEASE"/>
    <property type="match status" value="1"/>
</dbReference>
<sequence>MKSLILLPVFLCVALAFGIGQPPTQHPMRFTNGNQADGKVLEKRDIQFDTDATILSVGRNKRSAAWRINLWDYGDWMYNGVIQVGNPPVSIMVLIDTGSGGTWVNGAGCQPSCRDQPFYDPKKSSTARNNSKGWYQAYGGGYVNGYEVRDTITIGGVGQPNIPIENFTVGVITNTTFGGSTYAGILGLEISDWNPIQEAIRRGYFNNPIISIFFRRFPNSRNATGGSITFGQVETDYCKPVIGWYPITSWRWQLGVSKIAVGSWSNTTTVSALLDTGTTFIYGPTNQVEQIQAQFKNKTYYDGNLWVVPCNNFTGPTLDFTIGGHVYSVQAPNYLIDRYGNGVECMLGIGKADYGSQFQWVLGTPFLRQFCTSYNYQTQQIGLAESYWYL</sequence>
<keyword evidence="4" id="KW-0378">Hydrolase</keyword>
<feature type="active site" evidence="2">
    <location>
        <position position="275"/>
    </location>
</feature>
<feature type="active site" evidence="2">
    <location>
        <position position="96"/>
    </location>
</feature>
<feature type="chain" id="PRO_5041430670" description="Peptidase A1 domain-containing protein" evidence="5">
    <location>
        <begin position="21"/>
        <end position="390"/>
    </location>
</feature>
<keyword evidence="8" id="KW-1185">Reference proteome</keyword>
<dbReference type="Proteomes" id="UP001177023">
    <property type="component" value="Unassembled WGS sequence"/>
</dbReference>
<feature type="non-terminal residue" evidence="7">
    <location>
        <position position="390"/>
    </location>
</feature>
<keyword evidence="4" id="KW-0064">Aspartyl protease</keyword>
<name>A0AA36D7G3_9BILA</name>
<evidence type="ECO:0000256" key="2">
    <source>
        <dbReference type="PIRSR" id="PIRSR601461-1"/>
    </source>
</evidence>
<feature type="domain" description="Peptidase A1" evidence="6">
    <location>
        <begin position="78"/>
        <end position="384"/>
    </location>
</feature>